<dbReference type="GO" id="GO:0001750">
    <property type="term" value="C:photoreceptor outer segment"/>
    <property type="evidence" value="ECO:0007669"/>
    <property type="project" value="UniProtKB-SubCell"/>
</dbReference>
<dbReference type="PROSITE" id="PS51804">
    <property type="entry name" value="ZF_C2HC_LYAR"/>
    <property type="match status" value="2"/>
</dbReference>
<feature type="domain" description="Cell growth-regulating nucleolar protein-like winged helix" evidence="16">
    <location>
        <begin position="396"/>
        <end position="468"/>
    </location>
</feature>
<evidence type="ECO:0000259" key="16">
    <source>
        <dbReference type="Pfam" id="PF25879"/>
    </source>
</evidence>
<evidence type="ECO:0000259" key="14">
    <source>
        <dbReference type="Pfam" id="PF08790"/>
    </source>
</evidence>
<organism evidence="17 18">
    <name type="scientific">Myodes glareolus</name>
    <name type="common">Bank vole</name>
    <name type="synonym">Clethrionomys glareolus</name>
    <dbReference type="NCBI Taxonomy" id="447135"/>
    <lineage>
        <taxon>Eukaryota</taxon>
        <taxon>Metazoa</taxon>
        <taxon>Chordata</taxon>
        <taxon>Craniata</taxon>
        <taxon>Vertebrata</taxon>
        <taxon>Euteleostomi</taxon>
        <taxon>Mammalia</taxon>
        <taxon>Eutheria</taxon>
        <taxon>Euarchontoglires</taxon>
        <taxon>Glires</taxon>
        <taxon>Rodentia</taxon>
        <taxon>Myomorpha</taxon>
        <taxon>Muroidea</taxon>
        <taxon>Cricetidae</taxon>
        <taxon>Arvicolinae</taxon>
        <taxon>Myodes</taxon>
    </lineage>
</organism>
<keyword evidence="9" id="KW-0539">Nucleus</keyword>
<dbReference type="SUPFAM" id="SSF57667">
    <property type="entry name" value="beta-beta-alpha zinc fingers"/>
    <property type="match status" value="2"/>
</dbReference>
<dbReference type="InterPro" id="IPR036236">
    <property type="entry name" value="Znf_C2H2_sf"/>
</dbReference>
<evidence type="ECO:0000256" key="2">
    <source>
        <dbReference type="ARBA" id="ARBA00004496"/>
    </source>
</evidence>
<comment type="caution">
    <text evidence="17">The sequence shown here is derived from an EMBL/GenBank/DDBJ whole genome shotgun (WGS) entry which is preliminary data.</text>
</comment>
<dbReference type="GO" id="GO:0008270">
    <property type="term" value="F:zinc ion binding"/>
    <property type="evidence" value="ECO:0007669"/>
    <property type="project" value="UniProtKB-KW"/>
</dbReference>
<evidence type="ECO:0000256" key="1">
    <source>
        <dbReference type="ARBA" id="ARBA00004123"/>
    </source>
</evidence>
<evidence type="ECO:0000256" key="3">
    <source>
        <dbReference type="ARBA" id="ARBA00004504"/>
    </source>
</evidence>
<gene>
    <name evidence="17" type="ORF">U0070_012512</name>
</gene>
<feature type="non-terminal residue" evidence="17">
    <location>
        <position position="1"/>
    </location>
</feature>
<evidence type="ECO:0000313" key="17">
    <source>
        <dbReference type="EMBL" id="KAK7803397.1"/>
    </source>
</evidence>
<evidence type="ECO:0000259" key="15">
    <source>
        <dbReference type="Pfam" id="PF17848"/>
    </source>
</evidence>
<dbReference type="FunFam" id="1.10.10.2100:FF:000002">
    <property type="entry name" value="cell growth-regulating nucleolar protein-like"/>
    <property type="match status" value="1"/>
</dbReference>
<dbReference type="InterPro" id="IPR058719">
    <property type="entry name" value="WHD_LYAR"/>
</dbReference>
<dbReference type="Gene3D" id="3.30.1490.490">
    <property type="match status" value="1"/>
</dbReference>
<dbReference type="PANTHER" id="PTHR13100">
    <property type="entry name" value="CELL GROWTH-REGULATING NUCLEOLAR PROTEIN LYAR"/>
    <property type="match status" value="1"/>
</dbReference>
<dbReference type="Proteomes" id="UP001488838">
    <property type="component" value="Unassembled WGS sequence"/>
</dbReference>
<dbReference type="PANTHER" id="PTHR13100:SF10">
    <property type="entry name" value="CELL GROWTH-REGULATING NUCLEOLAR PROTEIN"/>
    <property type="match status" value="1"/>
</dbReference>
<keyword evidence="8" id="KW-0175">Coiled coil</keyword>
<keyword evidence="5" id="KW-0677">Repeat</keyword>
<keyword evidence="7" id="KW-0862">Zinc</keyword>
<dbReference type="AlphaFoldDB" id="A0AAW0HPL8"/>
<feature type="compositionally biased region" description="Basic and acidic residues" evidence="13">
    <location>
        <begin position="386"/>
        <end position="395"/>
    </location>
</feature>
<dbReference type="GO" id="GO:0006364">
    <property type="term" value="P:rRNA processing"/>
    <property type="evidence" value="ECO:0007669"/>
    <property type="project" value="TreeGrafter"/>
</dbReference>
<dbReference type="GO" id="GO:0000122">
    <property type="term" value="P:negative regulation of transcription by RNA polymerase II"/>
    <property type="evidence" value="ECO:0007669"/>
    <property type="project" value="UniProtKB-ARBA"/>
</dbReference>
<dbReference type="GO" id="GO:0005737">
    <property type="term" value="C:cytoplasm"/>
    <property type="evidence" value="ECO:0007669"/>
    <property type="project" value="UniProtKB-SubCell"/>
</dbReference>
<evidence type="ECO:0000256" key="12">
    <source>
        <dbReference type="PROSITE-ProRule" id="PRU01145"/>
    </source>
</evidence>
<evidence type="ECO:0000256" key="4">
    <source>
        <dbReference type="ARBA" id="ARBA00022723"/>
    </source>
</evidence>
<evidence type="ECO:0000256" key="5">
    <source>
        <dbReference type="ARBA" id="ARBA00022737"/>
    </source>
</evidence>
<feature type="compositionally biased region" description="Basic and acidic residues" evidence="13">
    <location>
        <begin position="305"/>
        <end position="314"/>
    </location>
</feature>
<comment type="subcellular location">
    <subcellularLocation>
        <location evidence="3">Cell projection</location>
        <location evidence="3">Cilium</location>
        <location evidence="3">Photoreceptor outer segment</location>
    </subcellularLocation>
    <subcellularLocation>
        <location evidence="2">Cytoplasm</location>
    </subcellularLocation>
    <subcellularLocation>
        <location evidence="1">Nucleus</location>
    </subcellularLocation>
</comment>
<feature type="region of interest" description="Disordered" evidence="13">
    <location>
        <begin position="225"/>
        <end position="398"/>
    </location>
</feature>
<dbReference type="FunFam" id="3.30.1490.490:FF:000001">
    <property type="entry name" value="cell growth-regulating nucleolar protein-like"/>
    <property type="match status" value="1"/>
</dbReference>
<keyword evidence="4" id="KW-0479">Metal-binding</keyword>
<evidence type="ECO:0000256" key="11">
    <source>
        <dbReference type="ARBA" id="ARBA00069216"/>
    </source>
</evidence>
<dbReference type="Pfam" id="PF17848">
    <property type="entry name" value="Zn_ribbon_ACC"/>
    <property type="match status" value="1"/>
</dbReference>
<reference evidence="17 18" key="1">
    <citation type="journal article" date="2023" name="bioRxiv">
        <title>Conserved and derived expression patterns and positive selection on dental genes reveal complex evolutionary context of ever-growing rodent molars.</title>
        <authorList>
            <person name="Calamari Z.T."/>
            <person name="Song A."/>
            <person name="Cohen E."/>
            <person name="Akter M."/>
            <person name="Roy R.D."/>
            <person name="Hallikas O."/>
            <person name="Christensen M.M."/>
            <person name="Li P."/>
            <person name="Marangoni P."/>
            <person name="Jernvall J."/>
            <person name="Klein O.D."/>
        </authorList>
    </citation>
    <scope>NUCLEOTIDE SEQUENCE [LARGE SCALE GENOMIC DNA]</scope>
    <source>
        <strain evidence="17">V071</strain>
    </source>
</reference>
<evidence type="ECO:0000256" key="13">
    <source>
        <dbReference type="SAM" id="MobiDB-lite"/>
    </source>
</evidence>
<comment type="subunit">
    <text evidence="10">Interacts with PRMT5; this interaction is direct. Interacts with GNL2 and RPL23A. Interacts with nucleolin/NCL; this interaction is direct. Interacts with phosphorylated IRF3; this interaction impairs IRF3 DNA-binding activity.</text>
</comment>
<dbReference type="Pfam" id="PF08790">
    <property type="entry name" value="zf-LYAR"/>
    <property type="match status" value="1"/>
</dbReference>
<keyword evidence="18" id="KW-1185">Reference proteome</keyword>
<feature type="compositionally biased region" description="Basic and acidic residues" evidence="13">
    <location>
        <begin position="262"/>
        <end position="276"/>
    </location>
</feature>
<dbReference type="Pfam" id="PF25879">
    <property type="entry name" value="WHD_LYAR"/>
    <property type="match status" value="1"/>
</dbReference>
<evidence type="ECO:0000256" key="7">
    <source>
        <dbReference type="ARBA" id="ARBA00022833"/>
    </source>
</evidence>
<dbReference type="EMBL" id="JBBHLL010000421">
    <property type="protein sequence ID" value="KAK7803397.1"/>
    <property type="molecule type" value="Genomic_DNA"/>
</dbReference>
<evidence type="ECO:0000256" key="6">
    <source>
        <dbReference type="ARBA" id="ARBA00022771"/>
    </source>
</evidence>
<evidence type="ECO:0000313" key="18">
    <source>
        <dbReference type="Proteomes" id="UP001488838"/>
    </source>
</evidence>
<dbReference type="Gene3D" id="1.10.10.2100">
    <property type="match status" value="1"/>
</dbReference>
<sequence>GVSSARVSWKREREREREQVAALCLVTEAPRAPGSRLRPLAKSAESIVLGPLILVLPNQQTHGSQGLLKPAVSSVGQKQQSSVEEMVFFTCNACGESVKKAQVEKHVSACRNCECLSCIDCGKDFWGDDYKSHVKCISEGQKYGGKDYEAKTHKGDAKQQAWIQKINELIKKPNVSPKVRELLQQISAFDNVPRKKAKFQNWMRNSLKVHSDAVLEQVWNIFSEASSSEQDPQPPGHMAKPHAEIPNKVPSEETNGTTEEQAEPKKNKRERKEERQKNRKKEKKELKSENQQENLRGQKPKKRKKDQEAGHEAGGEETTEADGPPEKKKARGGQAPEEGADRSGGPGEDADEGQTKTGKGKQKRRKHSEDESKKKKMKLPGQPEEGEAKDHEVPTKGKFNWKGTIKAVLKQAPDNEISVKKLKKKVIAQYHAVMSDHHMSEEELLAIFNKKINKNPTFKVLKDRVKLLK</sequence>
<dbReference type="InterPro" id="IPR041010">
    <property type="entry name" value="Znf-ACC"/>
</dbReference>
<feature type="domain" description="Zinc finger C2H2 LYAR-type" evidence="14">
    <location>
        <begin position="116"/>
        <end position="143"/>
    </location>
</feature>
<dbReference type="InterPro" id="IPR039999">
    <property type="entry name" value="LYAR"/>
</dbReference>
<dbReference type="GO" id="GO:0003677">
    <property type="term" value="F:DNA binding"/>
    <property type="evidence" value="ECO:0007669"/>
    <property type="project" value="InterPro"/>
</dbReference>
<proteinExistence type="predicted"/>
<evidence type="ECO:0000256" key="10">
    <source>
        <dbReference type="ARBA" id="ARBA00063961"/>
    </source>
</evidence>
<evidence type="ECO:0000256" key="8">
    <source>
        <dbReference type="ARBA" id="ARBA00023054"/>
    </source>
</evidence>
<dbReference type="GO" id="GO:0005730">
    <property type="term" value="C:nucleolus"/>
    <property type="evidence" value="ECO:0007669"/>
    <property type="project" value="TreeGrafter"/>
</dbReference>
<feature type="domain" description="Acetyl-coA carboxylase zinc finger" evidence="15">
    <location>
        <begin position="88"/>
        <end position="113"/>
    </location>
</feature>
<evidence type="ECO:0000256" key="9">
    <source>
        <dbReference type="ARBA" id="ARBA00023242"/>
    </source>
</evidence>
<dbReference type="InterPro" id="IPR014898">
    <property type="entry name" value="Znf_C2H2_LYAR"/>
</dbReference>
<name>A0AAW0HPL8_MYOGA</name>
<keyword evidence="6 12" id="KW-0863">Zinc-finger</keyword>
<accession>A0AAW0HPL8</accession>
<protein>
    <recommendedName>
        <fullName evidence="11">Cell growth-regulating nucleolar protein</fullName>
    </recommendedName>
</protein>